<dbReference type="Gene3D" id="1.20.1250.20">
    <property type="entry name" value="MFS general substrate transporter like domains"/>
    <property type="match status" value="1"/>
</dbReference>
<comment type="subcellular location">
    <subcellularLocation>
        <location evidence="1">Membrane</location>
    </subcellularLocation>
</comment>
<dbReference type="OrthoDB" id="2157530at2759"/>
<dbReference type="Pfam" id="PF00083">
    <property type="entry name" value="Sugar_tr"/>
    <property type="match status" value="1"/>
</dbReference>
<dbReference type="Gene3D" id="1.25.40.20">
    <property type="entry name" value="Ankyrin repeat-containing domain"/>
    <property type="match status" value="2"/>
</dbReference>
<dbReference type="SUPFAM" id="SSF48403">
    <property type="entry name" value="Ankyrin repeat"/>
    <property type="match status" value="1"/>
</dbReference>
<dbReference type="PANTHER" id="PTHR24148:SF73">
    <property type="entry name" value="HET DOMAIN PROTEIN (AFU_ORTHOLOGUE AFUA_8G01020)"/>
    <property type="match status" value="1"/>
</dbReference>
<accession>A0A3D8Q5L7</accession>
<dbReference type="PANTHER" id="PTHR24148">
    <property type="entry name" value="ANKYRIN REPEAT DOMAIN-CONTAINING PROTEIN 39 HOMOLOG-RELATED"/>
    <property type="match status" value="1"/>
</dbReference>
<keyword evidence="2" id="KW-0812">Transmembrane</keyword>
<dbReference type="STRING" id="1849047.A0A3D8Q5L7"/>
<dbReference type="Proteomes" id="UP000256645">
    <property type="component" value="Unassembled WGS sequence"/>
</dbReference>
<reference evidence="7 8" key="1">
    <citation type="journal article" date="2018" name="IMA Fungus">
        <title>IMA Genome-F 9: Draft genome sequence of Annulohypoxylon stygium, Aspergillus mulundensis, Berkeleyomyces basicola (syn. Thielaviopsis basicola), Ceratocystis smalleyi, two Cercospora beticola strains, Coleophoma cylindrospora, Fusarium fracticaudum, Phialophora cf. hyalina, and Morchella septimelata.</title>
        <authorList>
            <person name="Wingfield B.D."/>
            <person name="Bills G.F."/>
            <person name="Dong Y."/>
            <person name="Huang W."/>
            <person name="Nel W.J."/>
            <person name="Swalarsk-Parry B.S."/>
            <person name="Vaghefi N."/>
            <person name="Wilken P.M."/>
            <person name="An Z."/>
            <person name="de Beer Z.W."/>
            <person name="De Vos L."/>
            <person name="Chen L."/>
            <person name="Duong T.A."/>
            <person name="Gao Y."/>
            <person name="Hammerbacher A."/>
            <person name="Kikkert J.R."/>
            <person name="Li Y."/>
            <person name="Li H."/>
            <person name="Li K."/>
            <person name="Li Q."/>
            <person name="Liu X."/>
            <person name="Ma X."/>
            <person name="Naidoo K."/>
            <person name="Pethybridge S.J."/>
            <person name="Sun J."/>
            <person name="Steenkamp E.T."/>
            <person name="van der Nest M.A."/>
            <person name="van Wyk S."/>
            <person name="Wingfield M.J."/>
            <person name="Xiong C."/>
            <person name="Yue Q."/>
            <person name="Zhang X."/>
        </authorList>
    </citation>
    <scope>NUCLEOTIDE SEQUENCE [LARGE SCALE GENOMIC DNA]</scope>
    <source>
        <strain evidence="7 8">BP6252</strain>
    </source>
</reference>
<keyword evidence="5" id="KW-0040">ANK repeat</keyword>
<dbReference type="Pfam" id="PF06985">
    <property type="entry name" value="HET"/>
    <property type="match status" value="1"/>
</dbReference>
<evidence type="ECO:0000259" key="6">
    <source>
        <dbReference type="Pfam" id="PF06985"/>
    </source>
</evidence>
<dbReference type="InterPro" id="IPR005828">
    <property type="entry name" value="MFS_sugar_transport-like"/>
</dbReference>
<dbReference type="SMART" id="SM00248">
    <property type="entry name" value="ANK"/>
    <property type="match status" value="5"/>
</dbReference>
<evidence type="ECO:0000256" key="1">
    <source>
        <dbReference type="ARBA" id="ARBA00004370"/>
    </source>
</evidence>
<organism evidence="7 8">
    <name type="scientific">Coleophoma cylindrospora</name>
    <dbReference type="NCBI Taxonomy" id="1849047"/>
    <lineage>
        <taxon>Eukaryota</taxon>
        <taxon>Fungi</taxon>
        <taxon>Dikarya</taxon>
        <taxon>Ascomycota</taxon>
        <taxon>Pezizomycotina</taxon>
        <taxon>Leotiomycetes</taxon>
        <taxon>Helotiales</taxon>
        <taxon>Dermateaceae</taxon>
        <taxon>Coleophoma</taxon>
    </lineage>
</organism>
<dbReference type="InterPro" id="IPR036770">
    <property type="entry name" value="Ankyrin_rpt-contain_sf"/>
</dbReference>
<dbReference type="InterPro" id="IPR010730">
    <property type="entry name" value="HET"/>
</dbReference>
<evidence type="ECO:0000313" key="8">
    <source>
        <dbReference type="Proteomes" id="UP000256645"/>
    </source>
</evidence>
<keyword evidence="4" id="KW-0472">Membrane</keyword>
<feature type="repeat" description="ANK" evidence="5">
    <location>
        <begin position="525"/>
        <end position="551"/>
    </location>
</feature>
<dbReference type="InterPro" id="IPR036259">
    <property type="entry name" value="MFS_trans_sf"/>
</dbReference>
<evidence type="ECO:0000256" key="4">
    <source>
        <dbReference type="ARBA" id="ARBA00023136"/>
    </source>
</evidence>
<protein>
    <submittedName>
        <fullName evidence="7">Heterokaryon incompatibility protein-2</fullName>
    </submittedName>
</protein>
<evidence type="ECO:0000256" key="2">
    <source>
        <dbReference type="ARBA" id="ARBA00022692"/>
    </source>
</evidence>
<dbReference type="EMBL" id="PDLM01000033">
    <property type="protein sequence ID" value="RDW56704.1"/>
    <property type="molecule type" value="Genomic_DNA"/>
</dbReference>
<gene>
    <name evidence="7" type="ORF">BP6252_14025</name>
</gene>
<feature type="domain" description="Heterokaryon incompatibility" evidence="6">
    <location>
        <begin position="694"/>
        <end position="829"/>
    </location>
</feature>
<evidence type="ECO:0000256" key="5">
    <source>
        <dbReference type="PROSITE-ProRule" id="PRU00023"/>
    </source>
</evidence>
<comment type="caution">
    <text evidence="7">The sequence shown here is derived from an EMBL/GenBank/DDBJ whole genome shotgun (WGS) entry which is preliminary data.</text>
</comment>
<proteinExistence type="predicted"/>
<dbReference type="InterPro" id="IPR002110">
    <property type="entry name" value="Ankyrin_rpt"/>
</dbReference>
<feature type="repeat" description="ANK" evidence="5">
    <location>
        <begin position="150"/>
        <end position="182"/>
    </location>
</feature>
<keyword evidence="8" id="KW-1185">Reference proteome</keyword>
<evidence type="ECO:0000313" key="7">
    <source>
        <dbReference type="EMBL" id="RDW56704.1"/>
    </source>
</evidence>
<evidence type="ECO:0000256" key="3">
    <source>
        <dbReference type="ARBA" id="ARBA00022989"/>
    </source>
</evidence>
<name>A0A3D8Q5L7_9HELO</name>
<sequence>MQRPQLELDNSPEAEKFIVAAGEWLVALCSKKDTDNPARPLTALEQSKFDEFFVLHRRSPVFRQYHVEAVRKCLAKEWKPDYRLARALLDKDDTGLLFANEIDVLQVAIKAARIEPGLLGQSPKESCPELLPMVESLIGHGASVSCLDGDGNSALFYACVLGYRELFSFLVASGANILTLHKRSPPSQLSDEHASVFSDEQACSDREEHGEVNLLQITVDALISPQRIVDMTWVGWPPGVDFDGPLWEHDFNSTWGGIIIYLLQEGLTCAKDDPGLVKILHIACYQGALNFVLQLLDFGVVTNVAGPGMIEGGQGRGRTFGTALHAAAAQWQLSVCTLLIARGMSLRSSTTGNLTPVEVAIASNPYAPGRTDALLNFLEALMEHAGELEDSDYQAMLAFGIRKRFLDFTTRLLQRGVRPQAMTDVGNVEMARLLVSYGVVLDPVAVQKTAWDKYQLDLLRWCVGEYGPKLPSDPESWGKMTFRVLQSGNLYLEKLKYLVSEYPGPHIDAILIAELRLPDQNPKPTSTSLLHMAALNDNVRAMHFLLEAGADPACPGLPFDVATTLRNGHQLRDIDQRLEVIRMLEFTGSESGTWSLPSYVELKSRRAGNIYRERQTWDARVMDLVRSRQEVPHSQNQAPMPIRHNPNATNNTIIYRPLSGKSSFRLLELLPSSSRTASLAGRLVYSDITFQPDYEALSYVWGDTGLSSQFFLDEQAVAITPNLHSALTHLRHSNEIRTLWVDALCIDQSTPSERNQQVMIMGDIYKSARQVVVWLGEAADDSHLVFAHLKDNTRKSAFLNYPTPPAPLRRAWTALVSRPWFFRTWAIPEVALNNLKTTIICGDDSAPWMDLDSGSSRDISGGADGLSSISSFPGNDPDHPLAGFNVDCHVWQLRMLRAGSDPVDVLRYSRVCQSSEAKDRIYGILALFEPGFIPVDYGLPAEQIFCQFTEAIIQRTGDLRVLTCLGVGPHADSLPSWVPDFMNTKAVGTLPRHGWSPPYRPGGPVSSYTLRATDGTQSSVASDDFPHKFLPGLAFPAGGALTVRGKLVDTIRTLGPVLPAETAWAPGTVAFSRVIHAWESLAAALVPGWEKGKHPPPRFAHELPFITRAFAATLVASGGNELYSIDVGFTEWYRHCGTGVLEAEDPGMFLRKREFYLWWLSGARQDDDASDGEKETHAKGAQSGHAALLTDLRTRSSSSSPPPPQPLSYELSSFAERMEIACYGRCFFTTEGGSMGLASPRARVGDRIAFIPGGDQPFVLRPRDGGTGWTMANDCYLYGLDPYALFEDDEHVVEDSRIMDHVGRVRVLLTGLVVRLVCICAGETMPAEVPGAINKVGNGFGGFYRFLFALYGSSFAGTSYMYYAEIFPTHIRGQVRGSY</sequence>
<dbReference type="PROSITE" id="PS50297">
    <property type="entry name" value="ANK_REP_REGION"/>
    <property type="match status" value="2"/>
</dbReference>
<dbReference type="PROSITE" id="PS50088">
    <property type="entry name" value="ANK_REPEAT"/>
    <property type="match status" value="2"/>
</dbReference>
<dbReference type="GO" id="GO:0016020">
    <property type="term" value="C:membrane"/>
    <property type="evidence" value="ECO:0007669"/>
    <property type="project" value="UniProtKB-SubCell"/>
</dbReference>
<dbReference type="GO" id="GO:0022857">
    <property type="term" value="F:transmembrane transporter activity"/>
    <property type="evidence" value="ECO:0007669"/>
    <property type="project" value="InterPro"/>
</dbReference>
<dbReference type="InterPro" id="IPR052895">
    <property type="entry name" value="HetReg/Transcr_Mod"/>
</dbReference>
<keyword evidence="3" id="KW-1133">Transmembrane helix</keyword>